<name>A0A6D2HRB0_9BRAS</name>
<proteinExistence type="predicted"/>
<dbReference type="AlphaFoldDB" id="A0A6D2HRB0"/>
<gene>
    <name evidence="1" type="ORF">MERR_LOCUS3825</name>
</gene>
<evidence type="ECO:0000313" key="1">
    <source>
        <dbReference type="EMBL" id="CAA7016590.1"/>
    </source>
</evidence>
<protein>
    <submittedName>
        <fullName evidence="1">Uncharacterized protein</fullName>
    </submittedName>
</protein>
<keyword evidence="2" id="KW-1185">Reference proteome</keyword>
<dbReference type="Proteomes" id="UP000467841">
    <property type="component" value="Unassembled WGS sequence"/>
</dbReference>
<sequence length="230" mass="26220">MEVLVRSFSSRGEKSAKDVLTKEQKLVGFYQAESSRYLSSDGLFFANMGTRFSPSKSREFSKSLQLSRESTEDTVFKYLMEASSSWLSRPLKKLSPLNLDRMIRLTSYVQRKEARFMDFALGGPSEFSIPRFYDGDTAARALARVVSPLAIFLLWLLVKTVHSAKHDEAIARKNMKDMARLRQLMVSDNDESMAKAMVDVGSQIEGIRMEVANDRETFSEELKKKKDREG</sequence>
<accession>A0A6D2HRB0</accession>
<organism evidence="1 2">
    <name type="scientific">Microthlaspi erraticum</name>
    <dbReference type="NCBI Taxonomy" id="1685480"/>
    <lineage>
        <taxon>Eukaryota</taxon>
        <taxon>Viridiplantae</taxon>
        <taxon>Streptophyta</taxon>
        <taxon>Embryophyta</taxon>
        <taxon>Tracheophyta</taxon>
        <taxon>Spermatophyta</taxon>
        <taxon>Magnoliopsida</taxon>
        <taxon>eudicotyledons</taxon>
        <taxon>Gunneridae</taxon>
        <taxon>Pentapetalae</taxon>
        <taxon>rosids</taxon>
        <taxon>malvids</taxon>
        <taxon>Brassicales</taxon>
        <taxon>Brassicaceae</taxon>
        <taxon>Coluteocarpeae</taxon>
        <taxon>Microthlaspi</taxon>
    </lineage>
</organism>
<evidence type="ECO:0000313" key="2">
    <source>
        <dbReference type="Proteomes" id="UP000467841"/>
    </source>
</evidence>
<comment type="caution">
    <text evidence="1">The sequence shown here is derived from an EMBL/GenBank/DDBJ whole genome shotgun (WGS) entry which is preliminary data.</text>
</comment>
<dbReference type="EMBL" id="CACVBM020000233">
    <property type="protein sequence ID" value="CAA7016590.1"/>
    <property type="molecule type" value="Genomic_DNA"/>
</dbReference>
<reference evidence="1" key="1">
    <citation type="submission" date="2020-01" db="EMBL/GenBank/DDBJ databases">
        <authorList>
            <person name="Mishra B."/>
        </authorList>
    </citation>
    <scope>NUCLEOTIDE SEQUENCE [LARGE SCALE GENOMIC DNA]</scope>
</reference>